<keyword evidence="2" id="KW-1185">Reference proteome</keyword>
<reference evidence="1 2" key="1">
    <citation type="submission" date="2021-06" db="EMBL/GenBank/DDBJ databases">
        <title>Caerostris extrusa draft genome.</title>
        <authorList>
            <person name="Kono N."/>
            <person name="Arakawa K."/>
        </authorList>
    </citation>
    <scope>NUCLEOTIDE SEQUENCE [LARGE SCALE GENOMIC DNA]</scope>
</reference>
<organism evidence="1 2">
    <name type="scientific">Caerostris extrusa</name>
    <name type="common">Bark spider</name>
    <name type="synonym">Caerostris bankana</name>
    <dbReference type="NCBI Taxonomy" id="172846"/>
    <lineage>
        <taxon>Eukaryota</taxon>
        <taxon>Metazoa</taxon>
        <taxon>Ecdysozoa</taxon>
        <taxon>Arthropoda</taxon>
        <taxon>Chelicerata</taxon>
        <taxon>Arachnida</taxon>
        <taxon>Araneae</taxon>
        <taxon>Araneomorphae</taxon>
        <taxon>Entelegynae</taxon>
        <taxon>Araneoidea</taxon>
        <taxon>Araneidae</taxon>
        <taxon>Caerostris</taxon>
    </lineage>
</organism>
<proteinExistence type="predicted"/>
<dbReference type="Proteomes" id="UP001054945">
    <property type="component" value="Unassembled WGS sequence"/>
</dbReference>
<comment type="caution">
    <text evidence="1">The sequence shown here is derived from an EMBL/GenBank/DDBJ whole genome shotgun (WGS) entry which is preliminary data.</text>
</comment>
<evidence type="ECO:0000313" key="1">
    <source>
        <dbReference type="EMBL" id="GIY92536.1"/>
    </source>
</evidence>
<gene>
    <name evidence="1" type="primary">X975_08612</name>
    <name evidence="1" type="ORF">CEXT_147041</name>
</gene>
<dbReference type="AlphaFoldDB" id="A0AAV4XEZ7"/>
<dbReference type="EMBL" id="BPLR01017550">
    <property type="protein sequence ID" value="GIY92536.1"/>
    <property type="molecule type" value="Genomic_DNA"/>
</dbReference>
<protein>
    <submittedName>
        <fullName evidence="1">Fibropellin-1</fullName>
    </submittedName>
</protein>
<name>A0AAV4XEZ7_CAEEX</name>
<evidence type="ECO:0000313" key="2">
    <source>
        <dbReference type="Proteomes" id="UP001054945"/>
    </source>
</evidence>
<sequence length="101" mass="11266">MFYINTCRLIAVNIDYDLYINDESHSSSVALAAPFVLNTNSLSIALWVNTMLPILKGVFFTLYSVESAHLPIGKQVLVQADETGVLVSFSQIRPMMYSYAI</sequence>
<accession>A0AAV4XEZ7</accession>